<reference evidence="2 3" key="1">
    <citation type="submission" date="2022-10" db="EMBL/GenBank/DDBJ databases">
        <title>Identification of biosynthetic pathway for the production of the potent trypsin inhibitor radiosumin.</title>
        <authorList>
            <person name="Fewer D.P."/>
            <person name="Delbaje E."/>
            <person name="Ouyang X."/>
            <person name="Agostino P.D."/>
            <person name="Wahlsten M."/>
            <person name="Jokela J."/>
            <person name="Permi P."/>
            <person name="Haapaniemi E."/>
            <person name="Koistinen H."/>
        </authorList>
    </citation>
    <scope>NUCLEOTIDE SEQUENCE [LARGE SCALE GENOMIC DNA]</scope>
    <source>
        <strain evidence="2 3">NIES-515</strain>
    </source>
</reference>
<evidence type="ECO:0000313" key="3">
    <source>
        <dbReference type="Proteomes" id="UP001526143"/>
    </source>
</evidence>
<accession>A0ABT3AYW9</accession>
<organism evidence="2 3">
    <name type="scientific">Plectonema radiosum NIES-515</name>
    <dbReference type="NCBI Taxonomy" id="2986073"/>
    <lineage>
        <taxon>Bacteria</taxon>
        <taxon>Bacillati</taxon>
        <taxon>Cyanobacteriota</taxon>
        <taxon>Cyanophyceae</taxon>
        <taxon>Oscillatoriophycideae</taxon>
        <taxon>Oscillatoriales</taxon>
        <taxon>Microcoleaceae</taxon>
        <taxon>Plectonema</taxon>
    </lineage>
</organism>
<sequence>MSSEEKSKTPDNTADASGGYQTTIEEETRKTGVAAESDAKPTAKPEAPGNDSVVGSPNQGTESR</sequence>
<name>A0ABT3AYW9_9CYAN</name>
<dbReference type="Proteomes" id="UP001526143">
    <property type="component" value="Unassembled WGS sequence"/>
</dbReference>
<dbReference type="RefSeq" id="WP_263745903.1">
    <property type="nucleotide sequence ID" value="NZ_JAOWRF010000191.1"/>
</dbReference>
<feature type="compositionally biased region" description="Polar residues" evidence="1">
    <location>
        <begin position="10"/>
        <end position="23"/>
    </location>
</feature>
<evidence type="ECO:0000313" key="2">
    <source>
        <dbReference type="EMBL" id="MCV3214328.1"/>
    </source>
</evidence>
<feature type="region of interest" description="Disordered" evidence="1">
    <location>
        <begin position="1"/>
        <end position="64"/>
    </location>
</feature>
<comment type="caution">
    <text evidence="2">The sequence shown here is derived from an EMBL/GenBank/DDBJ whole genome shotgun (WGS) entry which is preliminary data.</text>
</comment>
<dbReference type="EMBL" id="JAOWRF010000191">
    <property type="protein sequence ID" value="MCV3214328.1"/>
    <property type="molecule type" value="Genomic_DNA"/>
</dbReference>
<feature type="compositionally biased region" description="Polar residues" evidence="1">
    <location>
        <begin position="53"/>
        <end position="64"/>
    </location>
</feature>
<keyword evidence="3" id="KW-1185">Reference proteome</keyword>
<proteinExistence type="predicted"/>
<evidence type="ECO:0000256" key="1">
    <source>
        <dbReference type="SAM" id="MobiDB-lite"/>
    </source>
</evidence>
<gene>
    <name evidence="2" type="ORF">OGM63_12540</name>
</gene>
<protein>
    <submittedName>
        <fullName evidence="2">Uncharacterized protein</fullName>
    </submittedName>
</protein>